<reference evidence="2 3" key="1">
    <citation type="submission" date="2018-11" db="EMBL/GenBank/DDBJ databases">
        <authorList>
            <consortium name="Pathogen Informatics"/>
        </authorList>
    </citation>
    <scope>NUCLEOTIDE SEQUENCE [LARGE SCALE GENOMIC DNA]</scope>
    <source>
        <strain evidence="2 3">Zambia</strain>
    </source>
</reference>
<gene>
    <name evidence="2" type="ORF">SMRZ_LOCUS16598</name>
</gene>
<organism evidence="2 3">
    <name type="scientific">Schistosoma margrebowiei</name>
    <dbReference type="NCBI Taxonomy" id="48269"/>
    <lineage>
        <taxon>Eukaryota</taxon>
        <taxon>Metazoa</taxon>
        <taxon>Spiralia</taxon>
        <taxon>Lophotrochozoa</taxon>
        <taxon>Platyhelminthes</taxon>
        <taxon>Trematoda</taxon>
        <taxon>Digenea</taxon>
        <taxon>Strigeidida</taxon>
        <taxon>Schistosomatoidea</taxon>
        <taxon>Schistosomatidae</taxon>
        <taxon>Schistosoma</taxon>
    </lineage>
</organism>
<evidence type="ECO:0000313" key="3">
    <source>
        <dbReference type="Proteomes" id="UP000277204"/>
    </source>
</evidence>
<sequence>MYGVETWRTAKATIQKIQVFINSCLRKHFGSVGRRKNKPDPSQGRNQEEALKVDRTHIEESTQLRHKASPHMESSRPKEKRKTKEHITPGNGNRHEENQQGLDETREEGPGQSELENTGQWPMLH</sequence>
<feature type="compositionally biased region" description="Basic and acidic residues" evidence="1">
    <location>
        <begin position="93"/>
        <end position="109"/>
    </location>
</feature>
<dbReference type="AlphaFoldDB" id="A0A3P8FRN6"/>
<feature type="compositionally biased region" description="Basic and acidic residues" evidence="1">
    <location>
        <begin position="46"/>
        <end position="63"/>
    </location>
</feature>
<feature type="compositionally biased region" description="Polar residues" evidence="1">
    <location>
        <begin position="114"/>
        <end position="125"/>
    </location>
</feature>
<protein>
    <submittedName>
        <fullName evidence="2">Uncharacterized protein</fullName>
    </submittedName>
</protein>
<proteinExistence type="predicted"/>
<dbReference type="EMBL" id="UZAI01017179">
    <property type="protein sequence ID" value="VDP21446.1"/>
    <property type="molecule type" value="Genomic_DNA"/>
</dbReference>
<accession>A0A3P8FRN6</accession>
<evidence type="ECO:0000313" key="2">
    <source>
        <dbReference type="EMBL" id="VDP21446.1"/>
    </source>
</evidence>
<evidence type="ECO:0000256" key="1">
    <source>
        <dbReference type="SAM" id="MobiDB-lite"/>
    </source>
</evidence>
<name>A0A3P8FRN6_9TREM</name>
<dbReference type="Proteomes" id="UP000277204">
    <property type="component" value="Unassembled WGS sequence"/>
</dbReference>
<keyword evidence="3" id="KW-1185">Reference proteome</keyword>
<feature type="region of interest" description="Disordered" evidence="1">
    <location>
        <begin position="29"/>
        <end position="125"/>
    </location>
</feature>